<dbReference type="AlphaFoldDB" id="A0A2B4R341"/>
<evidence type="ECO:0000256" key="1">
    <source>
        <dbReference type="SAM" id="MobiDB-lite"/>
    </source>
</evidence>
<proteinExistence type="predicted"/>
<comment type="caution">
    <text evidence="2">The sequence shown here is derived from an EMBL/GenBank/DDBJ whole genome shotgun (WGS) entry which is preliminary data.</text>
</comment>
<reference evidence="3" key="1">
    <citation type="journal article" date="2017" name="bioRxiv">
        <title>Comparative analysis of the genomes of Stylophora pistillata and Acropora digitifera provides evidence for extensive differences between species of corals.</title>
        <authorList>
            <person name="Voolstra C.R."/>
            <person name="Li Y."/>
            <person name="Liew Y.J."/>
            <person name="Baumgarten S."/>
            <person name="Zoccola D."/>
            <person name="Flot J.-F."/>
            <person name="Tambutte S."/>
            <person name="Allemand D."/>
            <person name="Aranda M."/>
        </authorList>
    </citation>
    <scope>NUCLEOTIDE SEQUENCE [LARGE SCALE GENOMIC DNA]</scope>
</reference>
<dbReference type="Proteomes" id="UP000225706">
    <property type="component" value="Unassembled WGS sequence"/>
</dbReference>
<sequence>MFECTALQPARLSQNIVSGTPYMPLALKVNLEEVFDFLPEVVQQKTLSLGGVPHETIVCMQNVPWTSKTKMRAYYHYPFFKDAPLKMIEKRTSIRAPKKVIDMFAYIPGANEILVEDQRTLTIHGDGGRTPSDTRLSSGGLDLTTAGRLVGKPVFTIGTEIVDSNPAHFCLTISLPLKEAHMTKGNGKTQLNILEEILSSSGRRSLTFETSSLDECIYIDGVPVSRKALLAQEKLLRKFSSSKTKKPTSSHPKQPVSRAKRKNIAPGRTRHSIDLLCQELDYAKGFEGWYRQSLKGFQRSDRKKRRDQHLYDFTELTHDKVRDQYGKVHIVNEKKVVVDTLRVRERGDLRGVYRYNVSGAENNCLIRCFALVNDQLAEKRGITTSRKSFIQYIKRHSRNKFVKTYLQRARKDDRVGRKTKNLNDYLNKYYNSNLCLQALPNTGQFNVVYPDAGFPIALAYISNVNLELYTFDRHQHTQKIINYNHPEGSEKTLRLLLTGNHYTILAMPNDTEETIEKMTRLEKENYYLTWCAHYGNALLKQWQIRQVTKDWNGHIGVRVHKQPYLYAQNQKGDLALFDPRCGLTYPIFSEDRVRTDYLLPKGYSSSKSDRLSESGF</sequence>
<accession>A0A2B4R341</accession>
<dbReference type="EMBL" id="LSMT01003161">
    <property type="protein sequence ID" value="PFX11223.1"/>
    <property type="molecule type" value="Genomic_DNA"/>
</dbReference>
<evidence type="ECO:0000313" key="2">
    <source>
        <dbReference type="EMBL" id="PFX11223.1"/>
    </source>
</evidence>
<feature type="region of interest" description="Disordered" evidence="1">
    <location>
        <begin position="240"/>
        <end position="264"/>
    </location>
</feature>
<name>A0A2B4R341_STYPI</name>
<keyword evidence="3" id="KW-1185">Reference proteome</keyword>
<organism evidence="2 3">
    <name type="scientific">Stylophora pistillata</name>
    <name type="common">Smooth cauliflower coral</name>
    <dbReference type="NCBI Taxonomy" id="50429"/>
    <lineage>
        <taxon>Eukaryota</taxon>
        <taxon>Metazoa</taxon>
        <taxon>Cnidaria</taxon>
        <taxon>Anthozoa</taxon>
        <taxon>Hexacorallia</taxon>
        <taxon>Scleractinia</taxon>
        <taxon>Astrocoeniina</taxon>
        <taxon>Pocilloporidae</taxon>
        <taxon>Stylophora</taxon>
    </lineage>
</organism>
<evidence type="ECO:0000313" key="3">
    <source>
        <dbReference type="Proteomes" id="UP000225706"/>
    </source>
</evidence>
<gene>
    <name evidence="2" type="ORF">AWC38_SpisGene25183</name>
</gene>
<protein>
    <submittedName>
        <fullName evidence="2">Uncharacterized protein</fullName>
    </submittedName>
</protein>